<accession>Q6K267</accession>
<name>Q6K267_ORYSJ</name>
<reference evidence="3" key="3">
    <citation type="journal article" date="2005" name="Nature">
        <title>The map-based sequence of the rice genome.</title>
        <authorList>
            <consortium name="International rice genome sequencing project (IRGSP)"/>
            <person name="Matsumoto T."/>
            <person name="Wu J."/>
            <person name="Kanamori H."/>
            <person name="Katayose Y."/>
            <person name="Fujisawa M."/>
            <person name="Namiki N."/>
            <person name="Mizuno H."/>
            <person name="Yamamoto K."/>
            <person name="Antonio B.A."/>
            <person name="Baba T."/>
            <person name="Sakata K."/>
            <person name="Nagamura Y."/>
            <person name="Aoki H."/>
            <person name="Arikawa K."/>
            <person name="Arita K."/>
            <person name="Bito T."/>
            <person name="Chiden Y."/>
            <person name="Fujitsuka N."/>
            <person name="Fukunaka R."/>
            <person name="Hamada M."/>
            <person name="Harada C."/>
            <person name="Hayashi A."/>
            <person name="Hijishita S."/>
            <person name="Honda M."/>
            <person name="Hosokawa S."/>
            <person name="Ichikawa Y."/>
            <person name="Idonuma A."/>
            <person name="Iijima M."/>
            <person name="Ikeda M."/>
            <person name="Ikeno M."/>
            <person name="Ito K."/>
            <person name="Ito S."/>
            <person name="Ito T."/>
            <person name="Ito Y."/>
            <person name="Ito Y."/>
            <person name="Iwabuchi A."/>
            <person name="Kamiya K."/>
            <person name="Karasawa W."/>
            <person name="Kurita K."/>
            <person name="Katagiri S."/>
            <person name="Kikuta A."/>
            <person name="Kobayashi H."/>
            <person name="Kobayashi N."/>
            <person name="Machita K."/>
            <person name="Maehara T."/>
            <person name="Masukawa M."/>
            <person name="Mizubayashi T."/>
            <person name="Mukai Y."/>
            <person name="Nagasaki H."/>
            <person name="Nagata Y."/>
            <person name="Naito S."/>
            <person name="Nakashima M."/>
            <person name="Nakama Y."/>
            <person name="Nakamichi Y."/>
            <person name="Nakamura M."/>
            <person name="Meguro A."/>
            <person name="Negishi M."/>
            <person name="Ohta I."/>
            <person name="Ohta T."/>
            <person name="Okamoto M."/>
            <person name="Ono N."/>
            <person name="Saji S."/>
            <person name="Sakaguchi M."/>
            <person name="Sakai K."/>
            <person name="Shibata M."/>
            <person name="Shimokawa T."/>
            <person name="Song J."/>
            <person name="Takazaki Y."/>
            <person name="Terasawa K."/>
            <person name="Tsugane M."/>
            <person name="Tsuji K."/>
            <person name="Ueda S."/>
            <person name="Waki K."/>
            <person name="Yamagata H."/>
            <person name="Yamamoto M."/>
            <person name="Yamamoto S."/>
            <person name="Yamane H."/>
            <person name="Yoshiki S."/>
            <person name="Yoshihara R."/>
            <person name="Yukawa K."/>
            <person name="Zhong H."/>
            <person name="Yano M."/>
            <person name="Yuan Q."/>
            <person name="Ouyang S."/>
            <person name="Liu J."/>
            <person name="Jones K.M."/>
            <person name="Gansberger K."/>
            <person name="Moffat K."/>
            <person name="Hill J."/>
            <person name="Bera J."/>
            <person name="Fadrosh D."/>
            <person name="Jin S."/>
            <person name="Johri S."/>
            <person name="Kim M."/>
            <person name="Overton L."/>
            <person name="Reardon M."/>
            <person name="Tsitrin T."/>
            <person name="Vuong H."/>
            <person name="Weaver B."/>
            <person name="Ciecko A."/>
            <person name="Tallon L."/>
            <person name="Jackson J."/>
            <person name="Pai G."/>
            <person name="Aken S.V."/>
            <person name="Utterback T."/>
            <person name="Reidmuller S."/>
            <person name="Feldblyum T."/>
            <person name="Hsiao J."/>
            <person name="Zismann V."/>
            <person name="Iobst S."/>
            <person name="de Vazeille A.R."/>
            <person name="Buell C.R."/>
            <person name="Ying K."/>
            <person name="Li Y."/>
            <person name="Lu T."/>
            <person name="Huang Y."/>
            <person name="Zhao Q."/>
            <person name="Feng Q."/>
            <person name="Zhang L."/>
            <person name="Zhu J."/>
            <person name="Weng Q."/>
            <person name="Mu J."/>
            <person name="Lu Y."/>
            <person name="Fan D."/>
            <person name="Liu Y."/>
            <person name="Guan J."/>
            <person name="Zhang Y."/>
            <person name="Yu S."/>
            <person name="Liu X."/>
            <person name="Zhang Y."/>
            <person name="Hong G."/>
            <person name="Han B."/>
            <person name="Choisne N."/>
            <person name="Demange N."/>
            <person name="Orjeda G."/>
            <person name="Samain S."/>
            <person name="Cattolico L."/>
            <person name="Pelletier E."/>
            <person name="Couloux A."/>
            <person name="Segurens B."/>
            <person name="Wincker P."/>
            <person name="D'Hont A."/>
            <person name="Scarpelli C."/>
            <person name="Weissenbach J."/>
            <person name="Salanoubat M."/>
            <person name="Quetier F."/>
            <person name="Yu Y."/>
            <person name="Kim H.R."/>
            <person name="Rambo T."/>
            <person name="Currie J."/>
            <person name="Collura K."/>
            <person name="Luo M."/>
            <person name="Yang T."/>
            <person name="Ammiraju J.S.S."/>
            <person name="Engler F."/>
            <person name="Soderlund C."/>
            <person name="Wing R.A."/>
            <person name="Palmer L.E."/>
            <person name="de la Bastide M."/>
            <person name="Spiegel L."/>
            <person name="Nascimento L."/>
            <person name="Zutavern T."/>
            <person name="O'Shaughnessy A."/>
            <person name="Dike S."/>
            <person name="Dedhia N."/>
            <person name="Preston R."/>
            <person name="Balija V."/>
            <person name="McCombie W.R."/>
            <person name="Chow T."/>
            <person name="Chen H."/>
            <person name="Chung M."/>
            <person name="Chen C."/>
            <person name="Shaw J."/>
            <person name="Wu H."/>
            <person name="Hsiao K."/>
            <person name="Chao Y."/>
            <person name="Chu M."/>
            <person name="Cheng C."/>
            <person name="Hour A."/>
            <person name="Lee P."/>
            <person name="Lin S."/>
            <person name="Lin Y."/>
            <person name="Liou J."/>
            <person name="Liu S."/>
            <person name="Hsing Y."/>
            <person name="Raghuvanshi S."/>
            <person name="Mohanty A."/>
            <person name="Bharti A.K."/>
            <person name="Gaur A."/>
            <person name="Gupta V."/>
            <person name="Kumar D."/>
            <person name="Ravi V."/>
            <person name="Vij S."/>
            <person name="Kapur A."/>
            <person name="Khurana P."/>
            <person name="Khurana P."/>
            <person name="Khurana J.P."/>
            <person name="Tyagi A.K."/>
            <person name="Gaikwad K."/>
            <person name="Singh A."/>
            <person name="Dalal V."/>
            <person name="Srivastava S."/>
            <person name="Dixit A."/>
            <person name="Pal A.K."/>
            <person name="Ghazi I.A."/>
            <person name="Yadav M."/>
            <person name="Pandit A."/>
            <person name="Bhargava A."/>
            <person name="Sureshbabu K."/>
            <person name="Batra K."/>
            <person name="Sharma T.R."/>
            <person name="Mohapatra T."/>
            <person name="Singh N.K."/>
            <person name="Messing J."/>
            <person name="Nelson A.B."/>
            <person name="Fuks G."/>
            <person name="Kavchok S."/>
            <person name="Keizer G."/>
            <person name="Linton E."/>
            <person name="Llaca V."/>
            <person name="Song R."/>
            <person name="Tanyolac B."/>
            <person name="Young S."/>
            <person name="Ho-Il K."/>
            <person name="Hahn J.H."/>
            <person name="Sangsakoo G."/>
            <person name="Vanavichit A."/>
            <person name="de Mattos Luiz.A.T."/>
            <person name="Zimmer P.D."/>
            <person name="Malone G."/>
            <person name="Dellagostin O."/>
            <person name="de Oliveira A.C."/>
            <person name="Bevan M."/>
            <person name="Bancroft I."/>
            <person name="Minx P."/>
            <person name="Cordum H."/>
            <person name="Wilson R."/>
            <person name="Cheng Z."/>
            <person name="Jin W."/>
            <person name="Jiang J."/>
            <person name="Leong S.A."/>
            <person name="Iwama H."/>
            <person name="Gojobori T."/>
            <person name="Itoh T."/>
            <person name="Niimura Y."/>
            <person name="Fujii Y."/>
            <person name="Habara T."/>
            <person name="Sakai H."/>
            <person name="Sato Y."/>
            <person name="Wilson G."/>
            <person name="Kumar K."/>
            <person name="McCouch S."/>
            <person name="Juretic N."/>
            <person name="Hoen D."/>
            <person name="Wright S."/>
            <person name="Bruskiewich R."/>
            <person name="Bureau T."/>
            <person name="Miyao A."/>
            <person name="Hirochika H."/>
            <person name="Nishikawa T."/>
            <person name="Kadowaki K."/>
            <person name="Sugiura M."/>
            <person name="Burr B."/>
            <person name="Sasaki T."/>
        </authorList>
    </citation>
    <scope>NUCLEOTIDE SEQUENCE [LARGE SCALE GENOMIC DNA]</scope>
    <source>
        <strain evidence="3">cv. Nipponbare</strain>
    </source>
</reference>
<reference evidence="1" key="1">
    <citation type="submission" date="2002-07" db="EMBL/GenBank/DDBJ databases">
        <title>Oryza sativa nipponbare(GA3) genomic DNA, chromosome 9, BAC clone:OJ1227_D07.</title>
        <authorList>
            <person name="Sasaki T."/>
            <person name="Matsumoto T."/>
            <person name="Hattori M."/>
            <person name="Sakaki Y."/>
            <person name="Katayose Y."/>
        </authorList>
    </citation>
    <scope>NUCLEOTIDE SEQUENCE</scope>
</reference>
<evidence type="ECO:0000313" key="3">
    <source>
        <dbReference type="Proteomes" id="UP000000763"/>
    </source>
</evidence>
<proteinExistence type="predicted"/>
<gene>
    <name evidence="1" type="ORF">OJ1227_D07.1</name>
    <name evidence="2" type="ORF">P0415D04.51</name>
</gene>
<reference evidence="2" key="2">
    <citation type="submission" date="2002-11" db="EMBL/GenBank/DDBJ databases">
        <title>Oryza sativa nipponbare(GA3) genomic DNA, chromosome 9, PAC clone:P0415D04.</title>
        <authorList>
            <person name="Sasaki T."/>
            <person name="Matsumoto T."/>
            <person name="Hattori M."/>
            <person name="Sakaki Y."/>
            <person name="Katayose Y."/>
        </authorList>
    </citation>
    <scope>NUCLEOTIDE SEQUENCE</scope>
</reference>
<dbReference type="AlphaFoldDB" id="Q6K267"/>
<evidence type="ECO:0000313" key="2">
    <source>
        <dbReference type="EMBL" id="BAD20104.1"/>
    </source>
</evidence>
<protein>
    <submittedName>
        <fullName evidence="2">Uncharacterized protein</fullName>
    </submittedName>
</protein>
<dbReference type="Proteomes" id="UP000000763">
    <property type="component" value="Chromosome 9"/>
</dbReference>
<reference evidence="3" key="4">
    <citation type="journal article" date="2008" name="Nucleic Acids Res.">
        <title>The rice annotation project database (RAP-DB): 2008 update.</title>
        <authorList>
            <consortium name="The rice annotation project (RAP)"/>
        </authorList>
    </citation>
    <scope>GENOME REANNOTATION</scope>
    <source>
        <strain evidence="3">cv. Nipponbare</strain>
    </source>
</reference>
<evidence type="ECO:0000313" key="1">
    <source>
        <dbReference type="EMBL" id="BAD19878.1"/>
    </source>
</evidence>
<dbReference type="EMBL" id="AP005563">
    <property type="protein sequence ID" value="BAD19878.1"/>
    <property type="molecule type" value="Genomic_DNA"/>
</dbReference>
<sequence length="97" mass="10795">MAAARGGVAAERYDARWRGRRQWRSAWREEVQPVAGGRLGAVGGGGGGQGATRRCRRWRRRARCDEEELPVGSVWSTAQEGWLVRAPVQWSHVPAEV</sequence>
<dbReference type="EMBL" id="AP006062">
    <property type="protein sequence ID" value="BAD20104.1"/>
    <property type="molecule type" value="Genomic_DNA"/>
</dbReference>
<organism evidence="2 3">
    <name type="scientific">Oryza sativa subsp. japonica</name>
    <name type="common">Rice</name>
    <dbReference type="NCBI Taxonomy" id="39947"/>
    <lineage>
        <taxon>Eukaryota</taxon>
        <taxon>Viridiplantae</taxon>
        <taxon>Streptophyta</taxon>
        <taxon>Embryophyta</taxon>
        <taxon>Tracheophyta</taxon>
        <taxon>Spermatophyta</taxon>
        <taxon>Magnoliopsida</taxon>
        <taxon>Liliopsida</taxon>
        <taxon>Poales</taxon>
        <taxon>Poaceae</taxon>
        <taxon>BOP clade</taxon>
        <taxon>Oryzoideae</taxon>
        <taxon>Oryzeae</taxon>
        <taxon>Oryzinae</taxon>
        <taxon>Oryza</taxon>
        <taxon>Oryza sativa</taxon>
    </lineage>
</organism>